<dbReference type="AlphaFoldDB" id="X0SBI8"/>
<organism evidence="1">
    <name type="scientific">marine sediment metagenome</name>
    <dbReference type="NCBI Taxonomy" id="412755"/>
    <lineage>
        <taxon>unclassified sequences</taxon>
        <taxon>metagenomes</taxon>
        <taxon>ecological metagenomes</taxon>
    </lineage>
</organism>
<protein>
    <recommendedName>
        <fullName evidence="2">NTF2-like N-terminal transpeptidase domain-containing protein</fullName>
    </recommendedName>
</protein>
<name>X0SBI8_9ZZZZ</name>
<comment type="caution">
    <text evidence="1">The sequence shown here is derived from an EMBL/GenBank/DDBJ whole genome shotgun (WGS) entry which is preliminary data.</text>
</comment>
<dbReference type="EMBL" id="BARS01004450">
    <property type="protein sequence ID" value="GAF78418.1"/>
    <property type="molecule type" value="Genomic_DNA"/>
</dbReference>
<sequence>SGGGIITPATDEAKIKSVIQEYYLALNDQNWNKAKNYCIYGSDKYYKTCTIEDAINTLNLYCNIVTVNCFVTISNVLIYGNYSDAYCYISVTISACGYFESDSAYGYLYLQKVGNSWKLY</sequence>
<evidence type="ECO:0000313" key="1">
    <source>
        <dbReference type="EMBL" id="GAF78418.1"/>
    </source>
</evidence>
<proteinExistence type="predicted"/>
<accession>X0SBI8</accession>
<reference evidence="1" key="1">
    <citation type="journal article" date="2014" name="Front. Microbiol.">
        <title>High frequency of phylogenetically diverse reductive dehalogenase-homologous genes in deep subseafloor sedimentary metagenomes.</title>
        <authorList>
            <person name="Kawai M."/>
            <person name="Futagami T."/>
            <person name="Toyoda A."/>
            <person name="Takaki Y."/>
            <person name="Nishi S."/>
            <person name="Hori S."/>
            <person name="Arai W."/>
            <person name="Tsubouchi T."/>
            <person name="Morono Y."/>
            <person name="Uchiyama I."/>
            <person name="Ito T."/>
            <person name="Fujiyama A."/>
            <person name="Inagaki F."/>
            <person name="Takami H."/>
        </authorList>
    </citation>
    <scope>NUCLEOTIDE SEQUENCE</scope>
    <source>
        <strain evidence="1">Expedition CK06-06</strain>
    </source>
</reference>
<gene>
    <name evidence="1" type="ORF">S01H1_08698</name>
</gene>
<feature type="non-terminal residue" evidence="1">
    <location>
        <position position="1"/>
    </location>
</feature>
<evidence type="ECO:0008006" key="2">
    <source>
        <dbReference type="Google" id="ProtNLM"/>
    </source>
</evidence>